<dbReference type="GO" id="GO:0004519">
    <property type="term" value="F:endonuclease activity"/>
    <property type="evidence" value="ECO:0007669"/>
    <property type="project" value="UniProtKB-KW"/>
</dbReference>
<organism evidence="2">
    <name type="scientific">uncultured Thiotrichaceae bacterium</name>
    <dbReference type="NCBI Taxonomy" id="298394"/>
    <lineage>
        <taxon>Bacteria</taxon>
        <taxon>Pseudomonadati</taxon>
        <taxon>Pseudomonadota</taxon>
        <taxon>Gammaproteobacteria</taxon>
        <taxon>Thiotrichales</taxon>
        <taxon>Thiotrichaceae</taxon>
        <taxon>environmental samples</taxon>
    </lineage>
</organism>
<keyword evidence="2" id="KW-0378">Hydrolase</keyword>
<dbReference type="SUPFAM" id="SSF52980">
    <property type="entry name" value="Restriction endonuclease-like"/>
    <property type="match status" value="1"/>
</dbReference>
<dbReference type="Gene3D" id="3.90.1570.10">
    <property type="entry name" value="tt1808, chain A"/>
    <property type="match status" value="1"/>
</dbReference>
<reference evidence="2" key="1">
    <citation type="submission" date="2020-01" db="EMBL/GenBank/DDBJ databases">
        <authorList>
            <person name="Meier V. D."/>
            <person name="Meier V D."/>
        </authorList>
    </citation>
    <scope>NUCLEOTIDE SEQUENCE</scope>
    <source>
        <strain evidence="2">HLG_WM_MAG_09</strain>
    </source>
</reference>
<dbReference type="PANTHER" id="PTHR36558">
    <property type="entry name" value="GLR1098 PROTEIN"/>
    <property type="match status" value="1"/>
</dbReference>
<gene>
    <name evidence="2" type="ORF">HELGO_WM70390</name>
</gene>
<keyword evidence="2" id="KW-0540">Nuclease</keyword>
<feature type="domain" description="Putative restriction endonuclease" evidence="1">
    <location>
        <begin position="13"/>
        <end position="168"/>
    </location>
</feature>
<dbReference type="InterPro" id="IPR012296">
    <property type="entry name" value="Nuclease_put_TT1808"/>
</dbReference>
<evidence type="ECO:0000259" key="1">
    <source>
        <dbReference type="Pfam" id="PF05685"/>
    </source>
</evidence>
<sequence>MPTAATKVFISPDEYLAGENTADVRHEYVAGEVYAMAGAGEQHNRIALNIAFQLRSRARGGDCGVFMSDMKLRVRAGERFYYPDVMLVCDTTDDHSHYKDRPCLIAEVLSPSTEATDRREKWLAYRAIPGLQYYLMIAADRQSVEYYQRDEAGEWQGAVLNGEQVLSVSCRGDGVVFQAELCLGDIYEDVRW</sequence>
<keyword evidence="2" id="KW-0255">Endonuclease</keyword>
<dbReference type="Pfam" id="PF05685">
    <property type="entry name" value="Uma2"/>
    <property type="match status" value="1"/>
</dbReference>
<name>A0A6S6RWC8_9GAMM</name>
<proteinExistence type="predicted"/>
<evidence type="ECO:0000313" key="2">
    <source>
        <dbReference type="EMBL" id="CAA6801240.1"/>
    </source>
</evidence>
<dbReference type="PANTHER" id="PTHR36558:SF1">
    <property type="entry name" value="RESTRICTION ENDONUCLEASE DOMAIN-CONTAINING PROTEIN-RELATED"/>
    <property type="match status" value="1"/>
</dbReference>
<dbReference type="InterPro" id="IPR008538">
    <property type="entry name" value="Uma2"/>
</dbReference>
<accession>A0A6S6RWC8</accession>
<dbReference type="InterPro" id="IPR011335">
    <property type="entry name" value="Restrct_endonuc-II-like"/>
</dbReference>
<dbReference type="AlphaFoldDB" id="A0A6S6RWC8"/>
<dbReference type="EMBL" id="CACVAT010000030">
    <property type="protein sequence ID" value="CAA6801240.1"/>
    <property type="molecule type" value="Genomic_DNA"/>
</dbReference>
<protein>
    <submittedName>
        <fullName evidence="2">Uma2 family endonuclease</fullName>
    </submittedName>
</protein>
<dbReference type="CDD" id="cd06260">
    <property type="entry name" value="DUF820-like"/>
    <property type="match status" value="1"/>
</dbReference>